<keyword evidence="1" id="KW-0238">DNA-binding</keyword>
<evidence type="ECO:0000256" key="1">
    <source>
        <dbReference type="ARBA" id="ARBA00023125"/>
    </source>
</evidence>
<reference evidence="3" key="1">
    <citation type="submission" date="2020-02" db="EMBL/GenBank/DDBJ databases">
        <authorList>
            <person name="Ashton P.M."/>
            <person name="Dallman T."/>
            <person name="Nair S."/>
            <person name="De Pinna E."/>
            <person name="Peters T."/>
            <person name="Grant K."/>
        </authorList>
    </citation>
    <scope>NUCLEOTIDE SEQUENCE</scope>
    <source>
        <strain evidence="3">93335</strain>
    </source>
</reference>
<accession>A0A3Z6GC33</accession>
<dbReference type="Pfam" id="PF00196">
    <property type="entry name" value="GerE"/>
    <property type="match status" value="1"/>
</dbReference>
<dbReference type="InterPro" id="IPR036388">
    <property type="entry name" value="WH-like_DNA-bd_sf"/>
</dbReference>
<comment type="caution">
    <text evidence="3">The sequence shown here is derived from an EMBL/GenBank/DDBJ whole genome shotgun (WGS) entry which is preliminary data.</text>
</comment>
<protein>
    <submittedName>
        <fullName evidence="3">LuxR family transcriptional regulator</fullName>
    </submittedName>
</protein>
<feature type="domain" description="HTH luxR-type" evidence="2">
    <location>
        <begin position="105"/>
        <end position="162"/>
    </location>
</feature>
<dbReference type="Proteomes" id="UP000711811">
    <property type="component" value="Unassembled WGS sequence"/>
</dbReference>
<dbReference type="InterPro" id="IPR000792">
    <property type="entry name" value="Tscrpt_reg_LuxR_C"/>
</dbReference>
<dbReference type="Gene3D" id="1.10.10.10">
    <property type="entry name" value="Winged helix-like DNA-binding domain superfamily/Winged helix DNA-binding domain"/>
    <property type="match status" value="1"/>
</dbReference>
<reference evidence="4 5" key="2">
    <citation type="submission" date="2020-02" db="EMBL/GenBank/DDBJ databases">
        <authorList>
            <consortium name="PulseNet: The National Subtyping Network for Foodborne Disease Surveillance"/>
            <person name="Tarr C.L."/>
            <person name="Trees E."/>
            <person name="Katz L.S."/>
            <person name="Carleton-Romer H.A."/>
            <person name="Stroika S."/>
            <person name="Kucerova Z."/>
            <person name="Roache K.F."/>
            <person name="Sabol A.L."/>
            <person name="Besser J."/>
            <person name="Gerner-Smidt P."/>
        </authorList>
    </citation>
    <scope>NUCLEOTIDE SEQUENCE [LARGE SCALE GENOMIC DNA]</scope>
    <source>
        <strain evidence="4 5">PNUSAE002719</strain>
    </source>
</reference>
<evidence type="ECO:0000313" key="5">
    <source>
        <dbReference type="Proteomes" id="UP000555763"/>
    </source>
</evidence>
<dbReference type="GO" id="GO:0003677">
    <property type="term" value="F:DNA binding"/>
    <property type="evidence" value="ECO:0007669"/>
    <property type="project" value="UniProtKB-KW"/>
</dbReference>
<evidence type="ECO:0000313" key="3">
    <source>
        <dbReference type="EMBL" id="EFJ6484501.1"/>
    </source>
</evidence>
<dbReference type="InterPro" id="IPR016032">
    <property type="entry name" value="Sig_transdc_resp-reg_C-effctor"/>
</dbReference>
<dbReference type="RefSeq" id="WP_033805246.1">
    <property type="nucleotide sequence ID" value="NZ_JAPMMK010000055.1"/>
</dbReference>
<name>A0A3Z6GC33_ECOLX</name>
<evidence type="ECO:0000313" key="6">
    <source>
        <dbReference type="Proteomes" id="UP000711811"/>
    </source>
</evidence>
<dbReference type="SMART" id="SM00421">
    <property type="entry name" value="HTH_LUXR"/>
    <property type="match status" value="1"/>
</dbReference>
<evidence type="ECO:0000313" key="4">
    <source>
        <dbReference type="EMBL" id="EFM8157608.1"/>
    </source>
</evidence>
<dbReference type="PRINTS" id="PR00038">
    <property type="entry name" value="HTHLUXR"/>
</dbReference>
<dbReference type="EMBL" id="AATLZG010000101">
    <property type="protein sequence ID" value="EFM8157608.1"/>
    <property type="molecule type" value="Genomic_DNA"/>
</dbReference>
<dbReference type="SUPFAM" id="SSF46894">
    <property type="entry name" value="C-terminal effector domain of the bipartite response regulators"/>
    <property type="match status" value="1"/>
</dbReference>
<sequence length="171" mass="19645">MHFICDNSYFLEGMKEYINPGKFIISGMQTDNVVIISSSRISEIVGFLYKNNISDTNTLYFSSPEALRFLWGVVDSPVYDIRHLTERCSANDISHLYRAFMSVEKLTLSGRQVNVLMMLLYGSNGTEGARYLGMSEKTFSTHKQNLIKRLRVHNEVELLYKGMLLVRKGRL</sequence>
<dbReference type="EMBL" id="AATCLQ010000074">
    <property type="protein sequence ID" value="EFJ6484501.1"/>
    <property type="molecule type" value="Genomic_DNA"/>
</dbReference>
<evidence type="ECO:0000259" key="2">
    <source>
        <dbReference type="SMART" id="SM00421"/>
    </source>
</evidence>
<dbReference type="AlphaFoldDB" id="A0A3Z6GC33"/>
<dbReference type="GO" id="GO:0006355">
    <property type="term" value="P:regulation of DNA-templated transcription"/>
    <property type="evidence" value="ECO:0007669"/>
    <property type="project" value="InterPro"/>
</dbReference>
<proteinExistence type="predicted"/>
<gene>
    <name evidence="3" type="ORF">A2J79_004939</name>
    <name evidence="4" type="ORF">A5U30_005432</name>
</gene>
<dbReference type="Proteomes" id="UP000555763">
    <property type="component" value="Unassembled WGS sequence"/>
</dbReference>
<organism evidence="3 6">
    <name type="scientific">Escherichia coli</name>
    <dbReference type="NCBI Taxonomy" id="562"/>
    <lineage>
        <taxon>Bacteria</taxon>
        <taxon>Pseudomonadati</taxon>
        <taxon>Pseudomonadota</taxon>
        <taxon>Gammaproteobacteria</taxon>
        <taxon>Enterobacterales</taxon>
        <taxon>Enterobacteriaceae</taxon>
        <taxon>Escherichia</taxon>
    </lineage>
</organism>